<gene>
    <name evidence="1" type="ORF">AWR27_10620</name>
</gene>
<evidence type="ECO:0000313" key="1">
    <source>
        <dbReference type="EMBL" id="AQG79740.1"/>
    </source>
</evidence>
<protein>
    <recommendedName>
        <fullName evidence="3">DUF4435 domain-containing protein</fullName>
    </recommendedName>
</protein>
<dbReference type="AlphaFoldDB" id="A0A1P9WWM7"/>
<evidence type="ECO:0008006" key="3">
    <source>
        <dbReference type="Google" id="ProtNLM"/>
    </source>
</evidence>
<dbReference type="EMBL" id="CP014263">
    <property type="protein sequence ID" value="AQG79740.1"/>
    <property type="molecule type" value="Genomic_DNA"/>
</dbReference>
<keyword evidence="2" id="KW-1185">Reference proteome</keyword>
<reference evidence="1 2" key="1">
    <citation type="submission" date="2016-01" db="EMBL/GenBank/DDBJ databases">
        <authorList>
            <person name="Oliw E.H."/>
        </authorList>
    </citation>
    <scope>NUCLEOTIDE SEQUENCE [LARGE SCALE GENOMIC DNA]</scope>
    <source>
        <strain evidence="1 2">DY10</strain>
    </source>
</reference>
<organism evidence="1 2">
    <name type="scientific">Spirosoma montaniterrae</name>
    <dbReference type="NCBI Taxonomy" id="1178516"/>
    <lineage>
        <taxon>Bacteria</taxon>
        <taxon>Pseudomonadati</taxon>
        <taxon>Bacteroidota</taxon>
        <taxon>Cytophagia</taxon>
        <taxon>Cytophagales</taxon>
        <taxon>Cytophagaceae</taxon>
        <taxon>Spirosoma</taxon>
    </lineage>
</organism>
<dbReference type="KEGG" id="smon:AWR27_10620"/>
<dbReference type="RefSeq" id="WP_077131174.1">
    <property type="nucleotide sequence ID" value="NZ_CP014263.1"/>
</dbReference>
<accession>A0A1P9WWM7</accession>
<name>A0A1P9WWM7_9BACT</name>
<dbReference type="OrthoDB" id="954439at2"/>
<proteinExistence type="predicted"/>
<dbReference type="STRING" id="1178516.AWR27_10620"/>
<dbReference type="Proteomes" id="UP000187941">
    <property type="component" value="Chromosome"/>
</dbReference>
<evidence type="ECO:0000313" key="2">
    <source>
        <dbReference type="Proteomes" id="UP000187941"/>
    </source>
</evidence>
<sequence length="177" mass="20377">MPDLPVRFLVEGHADIALIRFLVPDKKLSIRMGGCTEVANAMLSSQYSKYTLIGIVDNDDDLNERCKDSFNRKGFFSNFELVRQENKLFLKRNPDTNQHIIIVDKAIESFLLWNAAEKKIDIGQYGFNDNVRKLKSQTKPPTIETDPEYHRLLTDLYTLKAPGFLTLERILHDFLAS</sequence>